<name>A0AAQ0JKC3_BURCE</name>
<comment type="caution">
    <text evidence="2">The sequence shown here is derived from an EMBL/GenBank/DDBJ whole genome shotgun (WGS) entry which is preliminary data.</text>
</comment>
<organism evidence="2 3">
    <name type="scientific">Burkholderia cepacia</name>
    <name type="common">Pseudomonas cepacia</name>
    <dbReference type="NCBI Taxonomy" id="292"/>
    <lineage>
        <taxon>Bacteria</taxon>
        <taxon>Pseudomonadati</taxon>
        <taxon>Pseudomonadota</taxon>
        <taxon>Betaproteobacteria</taxon>
        <taxon>Burkholderiales</taxon>
        <taxon>Burkholderiaceae</taxon>
        <taxon>Burkholderia</taxon>
        <taxon>Burkholderia cepacia complex</taxon>
    </lineage>
</organism>
<dbReference type="Proteomes" id="UP000248899">
    <property type="component" value="Unassembled WGS sequence"/>
</dbReference>
<dbReference type="AlphaFoldDB" id="A0AAQ0JKC3"/>
<gene>
    <name evidence="2" type="ORF">DPR02_10830</name>
</gene>
<evidence type="ECO:0000256" key="1">
    <source>
        <dbReference type="SAM" id="MobiDB-lite"/>
    </source>
</evidence>
<protein>
    <submittedName>
        <fullName evidence="2">Uncharacterized protein</fullName>
    </submittedName>
</protein>
<feature type="region of interest" description="Disordered" evidence="1">
    <location>
        <begin position="1"/>
        <end position="64"/>
    </location>
</feature>
<reference evidence="2 3" key="1">
    <citation type="submission" date="2018-06" db="EMBL/GenBank/DDBJ databases">
        <title>Towards the identification of Burkholderia cepacia strain which caused fatal septicemia.</title>
        <authorList>
            <person name="Bui L.A.T."/>
            <person name="Zakharova I.B."/>
            <person name="Shpak I.M."/>
            <person name="Teteryatnikova N."/>
            <person name="Ustinov D.V."/>
            <person name="Kuzyutina Y.A."/>
            <person name="Nguyen H.N."/>
            <person name="Antonov A.S."/>
            <person name="Avdyusheva E.F."/>
            <person name="Victorov D.V."/>
        </authorList>
    </citation>
    <scope>NUCLEOTIDE SEQUENCE [LARGE SCALE GENOMIC DNA]</scope>
    <source>
        <strain evidence="2 3">PT02</strain>
    </source>
</reference>
<accession>A0AAQ0JKC3</accession>
<proteinExistence type="predicted"/>
<dbReference type="EMBL" id="QLUZ01000005">
    <property type="protein sequence ID" value="RAQ11792.1"/>
    <property type="molecule type" value="Genomic_DNA"/>
</dbReference>
<evidence type="ECO:0000313" key="2">
    <source>
        <dbReference type="EMBL" id="RAQ11792.1"/>
    </source>
</evidence>
<sequence length="64" mass="7142">MTKHQAAFDTGDVNARGEPGKWAAPSRTPCRNNLARWRVKQAQTLSMRTADDGRHTPRSHPQSS</sequence>
<evidence type="ECO:0000313" key="3">
    <source>
        <dbReference type="Proteomes" id="UP000248899"/>
    </source>
</evidence>